<gene>
    <name evidence="2" type="ORF">PVAP13_4KG310100</name>
</gene>
<reference evidence="2" key="1">
    <citation type="submission" date="2020-05" db="EMBL/GenBank/DDBJ databases">
        <title>WGS assembly of Panicum virgatum.</title>
        <authorList>
            <person name="Lovell J.T."/>
            <person name="Jenkins J."/>
            <person name="Shu S."/>
            <person name="Juenger T.E."/>
            <person name="Schmutz J."/>
        </authorList>
    </citation>
    <scope>NUCLEOTIDE SEQUENCE</scope>
    <source>
        <strain evidence="2">AP13</strain>
    </source>
</reference>
<name>A0A8T0TLM5_PANVG</name>
<evidence type="ECO:0000256" key="1">
    <source>
        <dbReference type="SAM" id="MobiDB-lite"/>
    </source>
</evidence>
<accession>A0A8T0TLM5</accession>
<protein>
    <submittedName>
        <fullName evidence="2">Uncharacterized protein</fullName>
    </submittedName>
</protein>
<dbReference type="Proteomes" id="UP000823388">
    <property type="component" value="Chromosome 4K"/>
</dbReference>
<evidence type="ECO:0000313" key="3">
    <source>
        <dbReference type="Proteomes" id="UP000823388"/>
    </source>
</evidence>
<evidence type="ECO:0000313" key="2">
    <source>
        <dbReference type="EMBL" id="KAG2612841.1"/>
    </source>
</evidence>
<proteinExistence type="predicted"/>
<feature type="compositionally biased region" description="Polar residues" evidence="1">
    <location>
        <begin position="1"/>
        <end position="18"/>
    </location>
</feature>
<feature type="region of interest" description="Disordered" evidence="1">
    <location>
        <begin position="1"/>
        <end position="41"/>
    </location>
</feature>
<keyword evidence="3" id="KW-1185">Reference proteome</keyword>
<comment type="caution">
    <text evidence="2">The sequence shown here is derived from an EMBL/GenBank/DDBJ whole genome shotgun (WGS) entry which is preliminary data.</text>
</comment>
<dbReference type="EMBL" id="CM029043">
    <property type="protein sequence ID" value="KAG2612841.1"/>
    <property type="molecule type" value="Genomic_DNA"/>
</dbReference>
<organism evidence="2 3">
    <name type="scientific">Panicum virgatum</name>
    <name type="common">Blackwell switchgrass</name>
    <dbReference type="NCBI Taxonomy" id="38727"/>
    <lineage>
        <taxon>Eukaryota</taxon>
        <taxon>Viridiplantae</taxon>
        <taxon>Streptophyta</taxon>
        <taxon>Embryophyta</taxon>
        <taxon>Tracheophyta</taxon>
        <taxon>Spermatophyta</taxon>
        <taxon>Magnoliopsida</taxon>
        <taxon>Liliopsida</taxon>
        <taxon>Poales</taxon>
        <taxon>Poaceae</taxon>
        <taxon>PACMAD clade</taxon>
        <taxon>Panicoideae</taxon>
        <taxon>Panicodae</taxon>
        <taxon>Paniceae</taxon>
        <taxon>Panicinae</taxon>
        <taxon>Panicum</taxon>
        <taxon>Panicum sect. Hiantes</taxon>
    </lineage>
</organism>
<dbReference type="AlphaFoldDB" id="A0A8T0TLM5"/>
<sequence length="108" mass="11385">MRPTPVASSAGSAPTESAASPARRRVLQPPPGAQFSPSFGEDAHATGVICARRNAGTRGGRYFRSRPPGPWKLLFFGSSSTEFISGRNFVGTCGPTFSISAHFCRIIG</sequence>